<accession>A0A9P3CPN1</accession>
<keyword evidence="2" id="KW-0812">Transmembrane</keyword>
<dbReference type="AlphaFoldDB" id="A0A9P3CPN1"/>
<dbReference type="Proteomes" id="UP000825890">
    <property type="component" value="Unassembled WGS sequence"/>
</dbReference>
<dbReference type="GeneID" id="68295713"/>
<sequence length="249" mass="28504">MERPTAMHREQQMTYSHRAIDRALHRNIAVVRFKPQSHVEHQLSSNLLAIRMDYYFMVLFTFYAILVDFVRKCSLATAERIFFGKWIWGYNPRKTIATDPDQKGENESVAVDDQYTETEDASHGSEVEKHEKLPVNGQEHTDSDISSDPDAPYSNIPGAWHFGWRFAAPISILFITRHSEDLLEQWSSKKTYTMTESEKEWRLVTALSLAFLVTLAADVWAVGTCLVVKGMQKVAGMFHGNDSEESGRI</sequence>
<comment type="caution">
    <text evidence="3">The sequence shown here is derived from an EMBL/GenBank/DDBJ whole genome shotgun (WGS) entry which is preliminary data.</text>
</comment>
<feature type="transmembrane region" description="Helical" evidence="2">
    <location>
        <begin position="203"/>
        <end position="223"/>
    </location>
</feature>
<evidence type="ECO:0000256" key="2">
    <source>
        <dbReference type="SAM" id="Phobius"/>
    </source>
</evidence>
<dbReference type="EMBL" id="BOLY01000007">
    <property type="protein sequence ID" value="GIZ47037.1"/>
    <property type="molecule type" value="Genomic_DNA"/>
</dbReference>
<keyword evidence="2" id="KW-1133">Transmembrane helix</keyword>
<reference evidence="3 4" key="1">
    <citation type="submission" date="2021-01" db="EMBL/GenBank/DDBJ databases">
        <title>Cercospora kikuchii MAFF 305040 whole genome shotgun sequence.</title>
        <authorList>
            <person name="Kashiwa T."/>
            <person name="Suzuki T."/>
        </authorList>
    </citation>
    <scope>NUCLEOTIDE SEQUENCE [LARGE SCALE GENOMIC DNA]</scope>
    <source>
        <strain evidence="3 4">MAFF 305040</strain>
    </source>
</reference>
<proteinExistence type="predicted"/>
<evidence type="ECO:0000256" key="1">
    <source>
        <dbReference type="SAM" id="MobiDB-lite"/>
    </source>
</evidence>
<dbReference type="OrthoDB" id="10355174at2759"/>
<feature type="compositionally biased region" description="Basic and acidic residues" evidence="1">
    <location>
        <begin position="120"/>
        <end position="143"/>
    </location>
</feature>
<name>A0A9P3CPN1_9PEZI</name>
<feature type="transmembrane region" description="Helical" evidence="2">
    <location>
        <begin position="54"/>
        <end position="70"/>
    </location>
</feature>
<keyword evidence="4" id="KW-1185">Reference proteome</keyword>
<organism evidence="3 4">
    <name type="scientific">Cercospora kikuchii</name>
    <dbReference type="NCBI Taxonomy" id="84275"/>
    <lineage>
        <taxon>Eukaryota</taxon>
        <taxon>Fungi</taxon>
        <taxon>Dikarya</taxon>
        <taxon>Ascomycota</taxon>
        <taxon>Pezizomycotina</taxon>
        <taxon>Dothideomycetes</taxon>
        <taxon>Dothideomycetidae</taxon>
        <taxon>Mycosphaerellales</taxon>
        <taxon>Mycosphaerellaceae</taxon>
        <taxon>Cercospora</taxon>
    </lineage>
</organism>
<feature type="region of interest" description="Disordered" evidence="1">
    <location>
        <begin position="115"/>
        <end position="149"/>
    </location>
</feature>
<keyword evidence="2" id="KW-0472">Membrane</keyword>
<evidence type="ECO:0000313" key="4">
    <source>
        <dbReference type="Proteomes" id="UP000825890"/>
    </source>
</evidence>
<evidence type="ECO:0000313" key="3">
    <source>
        <dbReference type="EMBL" id="GIZ47037.1"/>
    </source>
</evidence>
<dbReference type="RefSeq" id="XP_044661524.1">
    <property type="nucleotide sequence ID" value="XM_044805589.1"/>
</dbReference>
<gene>
    <name evidence="3" type="ORF">CKM354_001013800</name>
</gene>
<protein>
    <submittedName>
        <fullName evidence="3">Uncharacterized protein</fullName>
    </submittedName>
</protein>